<evidence type="ECO:0000313" key="2">
    <source>
        <dbReference type="EMBL" id="AAV96162.1"/>
    </source>
</evidence>
<feature type="domain" description="Hedgehog/Intein (Hint)" evidence="1">
    <location>
        <begin position="38"/>
        <end position="169"/>
    </location>
</feature>
<dbReference type="AlphaFoldDB" id="Q5LPC7"/>
<dbReference type="Pfam" id="PF13403">
    <property type="entry name" value="Hint_2"/>
    <property type="match status" value="1"/>
</dbReference>
<organism evidence="2 3">
    <name type="scientific">Ruegeria pomeroyi (strain ATCC 700808 / DSM 15171 / DSS-3)</name>
    <name type="common">Silicibacter pomeroyi</name>
    <dbReference type="NCBI Taxonomy" id="246200"/>
    <lineage>
        <taxon>Bacteria</taxon>
        <taxon>Pseudomonadati</taxon>
        <taxon>Pseudomonadota</taxon>
        <taxon>Alphaproteobacteria</taxon>
        <taxon>Rhodobacterales</taxon>
        <taxon>Roseobacteraceae</taxon>
        <taxon>Ruegeria</taxon>
    </lineage>
</organism>
<dbReference type="PaxDb" id="246200-SPO2921"/>
<proteinExistence type="predicted"/>
<dbReference type="InterPro" id="IPR036844">
    <property type="entry name" value="Hint_dom_sf"/>
</dbReference>
<dbReference type="SUPFAM" id="SSF51294">
    <property type="entry name" value="Hedgehog/intein (Hint) domain"/>
    <property type="match status" value="1"/>
</dbReference>
<reference evidence="2 3" key="1">
    <citation type="journal article" date="2004" name="Nature">
        <title>Genome sequence of Silicibacter pomeroyi reveals adaptations to the marine environment.</title>
        <authorList>
            <person name="Moran M.A."/>
            <person name="Buchan A."/>
            <person name="Gonzalez J.M."/>
            <person name="Heidelberg J.F."/>
            <person name="Whitman W.B."/>
            <person name="Kiene R.P."/>
            <person name="Henriksen J.R."/>
            <person name="King G.M."/>
            <person name="Belas R."/>
            <person name="Fuqua C."/>
            <person name="Brinkac L."/>
            <person name="Lewis M."/>
            <person name="Johri S."/>
            <person name="Weaver B."/>
            <person name="Pai G."/>
            <person name="Eisen J.A."/>
            <person name="Rahe E."/>
            <person name="Sheldon W.M."/>
            <person name="Ye W."/>
            <person name="Miller T.R."/>
            <person name="Carlton J."/>
            <person name="Rasko D.A."/>
            <person name="Paulsen I.T."/>
            <person name="Ren Q."/>
            <person name="Daugherty S.C."/>
            <person name="Deboy R.T."/>
            <person name="Dodson R.J."/>
            <person name="Durkin A.S."/>
            <person name="Madupu R."/>
            <person name="Nelson W.C."/>
            <person name="Sullivan S.A."/>
            <person name="Rosovitz M.J."/>
            <person name="Haft D.H."/>
            <person name="Selengut J."/>
            <person name="Ward N."/>
        </authorList>
    </citation>
    <scope>NUCLEOTIDE SEQUENCE [LARGE SCALE GENOMIC DNA]</scope>
    <source>
        <strain evidence="3">ATCC 700808 / DSM 15171 / DSS-3</strain>
    </source>
</reference>
<dbReference type="eggNOG" id="ENOG5032S5H">
    <property type="taxonomic scope" value="Bacteria"/>
</dbReference>
<dbReference type="InterPro" id="IPR028992">
    <property type="entry name" value="Hedgehog/Intein_dom"/>
</dbReference>
<keyword evidence="3" id="KW-1185">Reference proteome</keyword>
<dbReference type="STRING" id="246200.SPO2921"/>
<dbReference type="Proteomes" id="UP000001023">
    <property type="component" value="Chromosome"/>
</dbReference>
<dbReference type="EMBL" id="CP000031">
    <property type="protein sequence ID" value="AAV96162.1"/>
    <property type="molecule type" value="Genomic_DNA"/>
</dbReference>
<dbReference type="HOGENOM" id="CLU_105398_0_0_5"/>
<evidence type="ECO:0000313" key="3">
    <source>
        <dbReference type="Proteomes" id="UP000001023"/>
    </source>
</evidence>
<evidence type="ECO:0000259" key="1">
    <source>
        <dbReference type="Pfam" id="PF13403"/>
    </source>
</evidence>
<sequence>MGTALMFGWKDKDTGESPAMAESMAVLDGLLITGQGGLLAGTSVASNFGWQPVEALKVGDKVLTFDHAMQTVADIQRETVTLPAGLPAALRPVRLPEGVCHNRRDLWMMPDQGLLVECEAALDALGDPYAVVPARMLRGYRGITDDLPGERVEVTTLAFHQDEVIYVEGGLLAHCPVPRQVLDGADLLQPTLYDRLDGAAARFLVNCLIDDDDDHALGCDPADLPNLPMRPPRPGHPLAANPFA</sequence>
<reference evidence="2 3" key="2">
    <citation type="journal article" date="2014" name="Stand. Genomic Sci.">
        <title>An updated genome annotation for the model marine bacterium Ruegeria pomeroyi DSS-3.</title>
        <authorList>
            <person name="Rivers A.R."/>
            <person name="Smith C.B."/>
            <person name="Moran M.A."/>
        </authorList>
    </citation>
    <scope>GENOME REANNOTATION</scope>
    <source>
        <strain evidence="3">ATCC 700808 / DSM 15171 / DSS-3</strain>
    </source>
</reference>
<protein>
    <recommendedName>
        <fullName evidence="1">Hedgehog/Intein (Hint) domain-containing protein</fullName>
    </recommendedName>
</protein>
<dbReference type="KEGG" id="sil:SPO2921"/>
<name>Q5LPC7_RUEPO</name>
<accession>Q5LPC7</accession>
<gene>
    <name evidence="2" type="ordered locus">SPO2921</name>
</gene>